<dbReference type="InterPro" id="IPR036510">
    <property type="entry name" value="Ribosomal_bS20_sf"/>
</dbReference>
<dbReference type="GO" id="GO:0015935">
    <property type="term" value="C:small ribosomal subunit"/>
    <property type="evidence" value="ECO:0007669"/>
    <property type="project" value="TreeGrafter"/>
</dbReference>
<dbReference type="AlphaFoldDB" id="A0A165H236"/>
<dbReference type="Pfam" id="PF01649">
    <property type="entry name" value="Ribosomal_S20p"/>
    <property type="match status" value="1"/>
</dbReference>
<proteinExistence type="inferred from homology"/>
<dbReference type="InterPro" id="IPR002583">
    <property type="entry name" value="Ribosomal_bS20"/>
</dbReference>
<gene>
    <name evidence="8 10" type="primary">rpsT</name>
    <name evidence="10" type="ORF">J7561_05285</name>
</gene>
<evidence type="ECO:0000256" key="5">
    <source>
        <dbReference type="ARBA" id="ARBA00022980"/>
    </source>
</evidence>
<evidence type="ECO:0000256" key="9">
    <source>
        <dbReference type="SAM" id="MobiDB-lite"/>
    </source>
</evidence>
<dbReference type="GeneID" id="58264063"/>
<accession>A0A165H236</accession>
<dbReference type="GO" id="GO:0003735">
    <property type="term" value="F:structural constituent of ribosome"/>
    <property type="evidence" value="ECO:0007669"/>
    <property type="project" value="InterPro"/>
</dbReference>
<dbReference type="EMBL" id="JAGIBU010000003">
    <property type="protein sequence ID" value="MBS7824616.1"/>
    <property type="molecule type" value="Genomic_DNA"/>
</dbReference>
<name>A0A165H236_9GAMM</name>
<dbReference type="Proteomes" id="UP000680020">
    <property type="component" value="Unassembled WGS sequence"/>
</dbReference>
<comment type="function">
    <text evidence="1 8">Binds directly to 16S ribosomal RNA.</text>
</comment>
<evidence type="ECO:0000256" key="4">
    <source>
        <dbReference type="ARBA" id="ARBA00022884"/>
    </source>
</evidence>
<evidence type="ECO:0000313" key="11">
    <source>
        <dbReference type="Proteomes" id="UP000680020"/>
    </source>
</evidence>
<dbReference type="PANTHER" id="PTHR33398:SF1">
    <property type="entry name" value="SMALL RIBOSOMAL SUBUNIT PROTEIN BS20C"/>
    <property type="match status" value="1"/>
</dbReference>
<comment type="similarity">
    <text evidence="2 8">Belongs to the bacterial ribosomal protein bS20 family.</text>
</comment>
<dbReference type="SUPFAM" id="SSF46992">
    <property type="entry name" value="Ribosomal protein S20"/>
    <property type="match status" value="1"/>
</dbReference>
<keyword evidence="5 8" id="KW-0689">Ribosomal protein</keyword>
<evidence type="ECO:0000256" key="8">
    <source>
        <dbReference type="HAMAP-Rule" id="MF_00500"/>
    </source>
</evidence>
<evidence type="ECO:0000256" key="2">
    <source>
        <dbReference type="ARBA" id="ARBA00007634"/>
    </source>
</evidence>
<dbReference type="HAMAP" id="MF_00500">
    <property type="entry name" value="Ribosomal_bS20"/>
    <property type="match status" value="1"/>
</dbReference>
<dbReference type="NCBIfam" id="TIGR00029">
    <property type="entry name" value="S20"/>
    <property type="match status" value="1"/>
</dbReference>
<evidence type="ECO:0000256" key="7">
    <source>
        <dbReference type="ARBA" id="ARBA00035136"/>
    </source>
</evidence>
<dbReference type="RefSeq" id="WP_008315720.1">
    <property type="nucleotide sequence ID" value="NZ_CP115969.1"/>
</dbReference>
<dbReference type="GO" id="GO:0005829">
    <property type="term" value="C:cytosol"/>
    <property type="evidence" value="ECO:0007669"/>
    <property type="project" value="TreeGrafter"/>
</dbReference>
<dbReference type="GO" id="GO:0070181">
    <property type="term" value="F:small ribosomal subunit rRNA binding"/>
    <property type="evidence" value="ECO:0007669"/>
    <property type="project" value="TreeGrafter"/>
</dbReference>
<evidence type="ECO:0000313" key="10">
    <source>
        <dbReference type="EMBL" id="MBS7824616.1"/>
    </source>
</evidence>
<dbReference type="Gene3D" id="1.20.58.110">
    <property type="entry name" value="Ribosomal protein S20"/>
    <property type="match status" value="1"/>
</dbReference>
<keyword evidence="6 8" id="KW-0687">Ribonucleoprotein</keyword>
<keyword evidence="4 8" id="KW-0694">RNA-binding</keyword>
<keyword evidence="3 8" id="KW-0699">rRNA-binding</keyword>
<reference evidence="10" key="1">
    <citation type="submission" date="2021-03" db="EMBL/GenBank/DDBJ databases">
        <title>Identification and antibiotic profiling of Wohlfahrtiimonas chitiniclastica, an underestimated human pathogen.</title>
        <authorList>
            <person name="Kopf A."/>
            <person name="Bunk B."/>
            <person name="Coldewey S."/>
            <person name="Gunzer F."/>
            <person name="Riedel T."/>
            <person name="Schroettner P."/>
        </authorList>
    </citation>
    <scope>NUCLEOTIDE SEQUENCE</scope>
    <source>
        <strain evidence="10">DSM 100917</strain>
    </source>
</reference>
<evidence type="ECO:0000256" key="1">
    <source>
        <dbReference type="ARBA" id="ARBA00003134"/>
    </source>
</evidence>
<comment type="caution">
    <text evidence="10">The sequence shown here is derived from an EMBL/GenBank/DDBJ whole genome shotgun (WGS) entry which is preliminary data.</text>
</comment>
<evidence type="ECO:0000256" key="6">
    <source>
        <dbReference type="ARBA" id="ARBA00023274"/>
    </source>
</evidence>
<dbReference type="GO" id="GO:0006412">
    <property type="term" value="P:translation"/>
    <property type="evidence" value="ECO:0007669"/>
    <property type="project" value="UniProtKB-UniRule"/>
</dbReference>
<feature type="region of interest" description="Disordered" evidence="9">
    <location>
        <begin position="1"/>
        <end position="20"/>
    </location>
</feature>
<dbReference type="FunFam" id="1.20.58.110:FF:000001">
    <property type="entry name" value="30S ribosomal protein S20"/>
    <property type="match status" value="1"/>
</dbReference>
<organism evidence="10 11">
    <name type="scientific">Wohlfahrtiimonas chitiniclastica</name>
    <dbReference type="NCBI Taxonomy" id="400946"/>
    <lineage>
        <taxon>Bacteria</taxon>
        <taxon>Pseudomonadati</taxon>
        <taxon>Pseudomonadota</taxon>
        <taxon>Gammaproteobacteria</taxon>
        <taxon>Cardiobacteriales</taxon>
        <taxon>Ignatzschineriaceae</taxon>
        <taxon>Wohlfahrtiimonas</taxon>
    </lineage>
</organism>
<protein>
    <recommendedName>
        <fullName evidence="7 8">Small ribosomal subunit protein bS20</fullName>
    </recommendedName>
</protein>
<evidence type="ECO:0000256" key="3">
    <source>
        <dbReference type="ARBA" id="ARBA00022730"/>
    </source>
</evidence>
<dbReference type="PANTHER" id="PTHR33398">
    <property type="entry name" value="30S RIBOSOMAL PROTEIN S20"/>
    <property type="match status" value="1"/>
</dbReference>
<sequence length="88" mass="9725">MANSAQAKKRVRQAEKSRLANASYRSMTRTYVKKVLKAIQENNVTAAQDALKKAQGVLDRASNKGLFHKKTTARLVSRLNARIKAIAA</sequence>